<dbReference type="FunCoup" id="A0A2V0P133">
    <property type="interactions" value="140"/>
</dbReference>
<feature type="region of interest" description="Disordered" evidence="1">
    <location>
        <begin position="152"/>
        <end position="196"/>
    </location>
</feature>
<dbReference type="SMART" id="SM00332">
    <property type="entry name" value="PP2Cc"/>
    <property type="match status" value="1"/>
</dbReference>
<feature type="domain" description="PPM-type phosphatase" evidence="2">
    <location>
        <begin position="40"/>
        <end position="450"/>
    </location>
</feature>
<feature type="compositionally biased region" description="Gly residues" evidence="1">
    <location>
        <begin position="594"/>
        <end position="606"/>
    </location>
</feature>
<dbReference type="AlphaFoldDB" id="A0A2V0P133"/>
<gene>
    <name evidence="3" type="ORF">Rsub_06296</name>
</gene>
<dbReference type="Proteomes" id="UP000247498">
    <property type="component" value="Unassembled WGS sequence"/>
</dbReference>
<keyword evidence="4" id="KW-1185">Reference proteome</keyword>
<sequence>MSAAGVDNVQSWLGQPISCARAAAAAAAAAPPPPQQRYPACGAAGAPPPFGAHAETNGRETLEDAYSVHLRLCSGEGALCRAPSVPGGATGGGAELAAVPLGGAGGGACEASDDALSWFGVYDGHGGAEVASFARENLHRHFVDALAEAVGAPRPVRGDGGAAARSADGSGPEAPGGPGSARASSGCSSGGTVAGRALDTDESDAALSPPPPRGGGPAAGGCGSPFAAAAAAGAPFAPDAPTPCGSGPAGAERRGEAIGRALRSAFMRTDLDLAGTEVGELVGSTALVAVVGRREVHLAHCGDSRAVLCRRGAAIALTADHKPDRKDEAARVRALGGRVVFKAGAHRVMGLLAMSRALGDHLLRPYVSPDPEVTCFQRSLDDELLLLATDGLWDSLAPQEAVNLALRSAHRARERGASRTAACRIASSVLTRAAVQRGSRDNITVVVVHLGSPDCPSLASVLAAQCSEEAAQCSGDAGGGGRGAGGGDTAAAAGLGFGGLASSISGAASWLSGLLFRSAHDPRCAGGGGGAAAGGCAAGAWAGAAGTGGGGCVFRASSAAARGARISLRRASTVTPVGVSLRPSKDDAGRADGSSGGAGGGGGGGGRLRRSLSFSAYELGHVLRRARIDA</sequence>
<dbReference type="InterPro" id="IPR001932">
    <property type="entry name" value="PPM-type_phosphatase-like_dom"/>
</dbReference>
<dbReference type="GO" id="GO:0004722">
    <property type="term" value="F:protein serine/threonine phosphatase activity"/>
    <property type="evidence" value="ECO:0007669"/>
    <property type="project" value="InterPro"/>
</dbReference>
<dbReference type="SUPFAM" id="SSF81606">
    <property type="entry name" value="PP2C-like"/>
    <property type="match status" value="1"/>
</dbReference>
<evidence type="ECO:0000256" key="1">
    <source>
        <dbReference type="SAM" id="MobiDB-lite"/>
    </source>
</evidence>
<dbReference type="EMBL" id="BDRX01000042">
    <property type="protein sequence ID" value="GBF93576.1"/>
    <property type="molecule type" value="Genomic_DNA"/>
</dbReference>
<feature type="region of interest" description="Disordered" evidence="1">
    <location>
        <begin position="578"/>
        <end position="606"/>
    </location>
</feature>
<dbReference type="STRING" id="307507.A0A2V0P133"/>
<accession>A0A2V0P133</accession>
<feature type="region of interest" description="Disordered" evidence="1">
    <location>
        <begin position="202"/>
        <end position="221"/>
    </location>
</feature>
<dbReference type="Pfam" id="PF00481">
    <property type="entry name" value="PP2C"/>
    <property type="match status" value="1"/>
</dbReference>
<dbReference type="CDD" id="cd00143">
    <property type="entry name" value="PP2Cc"/>
    <property type="match status" value="1"/>
</dbReference>
<dbReference type="InterPro" id="IPR036457">
    <property type="entry name" value="PPM-type-like_dom_sf"/>
</dbReference>
<evidence type="ECO:0000259" key="2">
    <source>
        <dbReference type="PROSITE" id="PS51746"/>
    </source>
</evidence>
<organism evidence="3 4">
    <name type="scientific">Raphidocelis subcapitata</name>
    <dbReference type="NCBI Taxonomy" id="307507"/>
    <lineage>
        <taxon>Eukaryota</taxon>
        <taxon>Viridiplantae</taxon>
        <taxon>Chlorophyta</taxon>
        <taxon>core chlorophytes</taxon>
        <taxon>Chlorophyceae</taxon>
        <taxon>CS clade</taxon>
        <taxon>Sphaeropleales</taxon>
        <taxon>Selenastraceae</taxon>
        <taxon>Raphidocelis</taxon>
    </lineage>
</organism>
<feature type="compositionally biased region" description="Low complexity" evidence="1">
    <location>
        <begin position="162"/>
        <end position="173"/>
    </location>
</feature>
<proteinExistence type="predicted"/>
<dbReference type="PANTHER" id="PTHR47992">
    <property type="entry name" value="PROTEIN PHOSPHATASE"/>
    <property type="match status" value="1"/>
</dbReference>
<name>A0A2V0P133_9CHLO</name>
<protein>
    <submittedName>
        <fullName evidence="3">Phosphatase 2C catalytic</fullName>
    </submittedName>
</protein>
<dbReference type="PROSITE" id="PS51746">
    <property type="entry name" value="PPM_2"/>
    <property type="match status" value="1"/>
</dbReference>
<dbReference type="OrthoDB" id="10264738at2759"/>
<dbReference type="InterPro" id="IPR015655">
    <property type="entry name" value="PP2C"/>
</dbReference>
<evidence type="ECO:0000313" key="4">
    <source>
        <dbReference type="Proteomes" id="UP000247498"/>
    </source>
</evidence>
<dbReference type="InParanoid" id="A0A2V0P133"/>
<dbReference type="Gene3D" id="3.60.40.10">
    <property type="entry name" value="PPM-type phosphatase domain"/>
    <property type="match status" value="1"/>
</dbReference>
<evidence type="ECO:0000313" key="3">
    <source>
        <dbReference type="EMBL" id="GBF93576.1"/>
    </source>
</evidence>
<reference evidence="3 4" key="1">
    <citation type="journal article" date="2018" name="Sci. Rep.">
        <title>Raphidocelis subcapitata (=Pseudokirchneriella subcapitata) provides an insight into genome evolution and environmental adaptations in the Sphaeropleales.</title>
        <authorList>
            <person name="Suzuki S."/>
            <person name="Yamaguchi H."/>
            <person name="Nakajima N."/>
            <person name="Kawachi M."/>
        </authorList>
    </citation>
    <scope>NUCLEOTIDE SEQUENCE [LARGE SCALE GENOMIC DNA]</scope>
    <source>
        <strain evidence="3 4">NIES-35</strain>
    </source>
</reference>
<comment type="caution">
    <text evidence="3">The sequence shown here is derived from an EMBL/GenBank/DDBJ whole genome shotgun (WGS) entry which is preliminary data.</text>
</comment>